<keyword evidence="2" id="KW-1185">Reference proteome</keyword>
<accession>A0A401JFP1</accession>
<sequence length="44" mass="4915">MADRLAASVEHSKATRCEIINKVSEALTMKKFTIRPAGLREVIE</sequence>
<proteinExistence type="predicted"/>
<dbReference type="Proteomes" id="UP000286806">
    <property type="component" value="Unassembled WGS sequence"/>
</dbReference>
<name>A0A401JFP1_9PROT</name>
<evidence type="ECO:0000313" key="1">
    <source>
        <dbReference type="EMBL" id="GBL46457.1"/>
    </source>
</evidence>
<protein>
    <submittedName>
        <fullName evidence="1">Uncharacterized protein</fullName>
    </submittedName>
</protein>
<organism evidence="1 2">
    <name type="scientific">Sulfuriferula multivorans</name>
    <dbReference type="NCBI Taxonomy" id="1559896"/>
    <lineage>
        <taxon>Bacteria</taxon>
        <taxon>Pseudomonadati</taxon>
        <taxon>Pseudomonadota</taxon>
        <taxon>Betaproteobacteria</taxon>
        <taxon>Nitrosomonadales</taxon>
        <taxon>Sulfuricellaceae</taxon>
        <taxon>Sulfuriferula</taxon>
    </lineage>
</organism>
<gene>
    <name evidence="1" type="ORF">SFMTTN_2271</name>
</gene>
<comment type="caution">
    <text evidence="1">The sequence shown here is derived from an EMBL/GenBank/DDBJ whole genome shotgun (WGS) entry which is preliminary data.</text>
</comment>
<reference evidence="1 2" key="1">
    <citation type="journal article" date="2019" name="Front. Microbiol.">
        <title>Genomes of Neutrophilic Sulfur-Oxidizing Chemolithoautotrophs Representing 9 Proteobacterial Species From 8 Genera.</title>
        <authorList>
            <person name="Watanabe T."/>
            <person name="Kojima H."/>
            <person name="Umezawa K."/>
            <person name="Hori C."/>
            <person name="Takasuka T.E."/>
            <person name="Kato Y."/>
            <person name="Fukui M."/>
        </authorList>
    </citation>
    <scope>NUCLEOTIDE SEQUENCE [LARGE SCALE GENOMIC DNA]</scope>
    <source>
        <strain evidence="1 2">TTN</strain>
    </source>
</reference>
<dbReference type="AlphaFoldDB" id="A0A401JFP1"/>
<evidence type="ECO:0000313" key="2">
    <source>
        <dbReference type="Proteomes" id="UP000286806"/>
    </source>
</evidence>
<dbReference type="EMBL" id="BGOW01000020">
    <property type="protein sequence ID" value="GBL46457.1"/>
    <property type="molecule type" value="Genomic_DNA"/>
</dbReference>